<feature type="chain" id="PRO_5008916598" evidence="1">
    <location>
        <begin position="21"/>
        <end position="87"/>
    </location>
</feature>
<keyword evidence="1" id="KW-0732">Signal</keyword>
<geneLocation type="plasmid" evidence="3">
    <name>pve_Plasmid</name>
</geneLocation>
<organism evidence="2 3">
    <name type="scientific">Pseudomonas veronii 1YdBTEX2</name>
    <dbReference type="NCBI Taxonomy" id="1295141"/>
    <lineage>
        <taxon>Bacteria</taxon>
        <taxon>Pseudomonadati</taxon>
        <taxon>Pseudomonadota</taxon>
        <taxon>Gammaproteobacteria</taxon>
        <taxon>Pseudomonadales</taxon>
        <taxon>Pseudomonadaceae</taxon>
        <taxon>Pseudomonas</taxon>
    </lineage>
</organism>
<evidence type="ECO:0000313" key="2">
    <source>
        <dbReference type="EMBL" id="SBW85125.1"/>
    </source>
</evidence>
<evidence type="ECO:0000256" key="1">
    <source>
        <dbReference type="SAM" id="SignalP"/>
    </source>
</evidence>
<evidence type="ECO:0000313" key="3">
    <source>
        <dbReference type="Proteomes" id="UP000245431"/>
    </source>
</evidence>
<gene>
    <name evidence="2" type="ORF">PVE_P0080</name>
</gene>
<accession>A0A1D3KA60</accession>
<feature type="signal peptide" evidence="1">
    <location>
        <begin position="1"/>
        <end position="20"/>
    </location>
</feature>
<name>A0A1D3KA60_PSEVE</name>
<keyword evidence="2" id="KW-0614">Plasmid</keyword>
<protein>
    <submittedName>
        <fullName evidence="2">Hypothetical secreted protein</fullName>
    </submittedName>
</protein>
<dbReference type="EMBL" id="LT599585">
    <property type="protein sequence ID" value="SBW85125.1"/>
    <property type="molecule type" value="Genomic_DNA"/>
</dbReference>
<reference evidence="3" key="1">
    <citation type="submission" date="2016-07" db="EMBL/GenBank/DDBJ databases">
        <authorList>
            <person name="Florea S."/>
            <person name="Webb J.S."/>
            <person name="Jaromczyk J."/>
            <person name="Schardl C.L."/>
        </authorList>
    </citation>
    <scope>NUCLEOTIDE SEQUENCE [LARGE SCALE GENOMIC DNA]</scope>
    <source>
        <strain evidence="3">1YdBTEX2</strain>
        <plasmid evidence="3">Plasmid pve_Plasmid</plasmid>
    </source>
</reference>
<dbReference type="Proteomes" id="UP000245431">
    <property type="component" value="Plasmid PVE_plasmid"/>
</dbReference>
<proteinExistence type="predicted"/>
<dbReference type="AlphaFoldDB" id="A0A1D3KA60"/>
<sequence length="87" mass="9491">MKKIVFFGLFIAALSSSAFAMDNKDLCSAHIQKIQDTVASPGNMSGDILKRAKSDLADAKKAQSAGDDKKCLDITLHALMKIRQYML</sequence>